<dbReference type="Pfam" id="PF01590">
    <property type="entry name" value="GAF"/>
    <property type="match status" value="2"/>
</dbReference>
<dbReference type="RefSeq" id="XP_013893216.1">
    <property type="nucleotide sequence ID" value="XM_014037762.1"/>
</dbReference>
<keyword evidence="1" id="KW-0675">Receptor</keyword>
<dbReference type="GO" id="GO:0004114">
    <property type="term" value="F:3',5'-cyclic-nucleotide phosphodiesterase activity"/>
    <property type="evidence" value="ECO:0007669"/>
    <property type="project" value="UniProtKB-EC"/>
</dbReference>
<organism evidence="3 4">
    <name type="scientific">Monoraphidium neglectum</name>
    <dbReference type="NCBI Taxonomy" id="145388"/>
    <lineage>
        <taxon>Eukaryota</taxon>
        <taxon>Viridiplantae</taxon>
        <taxon>Chlorophyta</taxon>
        <taxon>core chlorophytes</taxon>
        <taxon>Chlorophyceae</taxon>
        <taxon>CS clade</taxon>
        <taxon>Sphaeropleales</taxon>
        <taxon>Selenastraceae</taxon>
        <taxon>Monoraphidium</taxon>
    </lineage>
</organism>
<dbReference type="InterPro" id="IPR003018">
    <property type="entry name" value="GAF"/>
</dbReference>
<dbReference type="Gene3D" id="3.30.450.40">
    <property type="match status" value="2"/>
</dbReference>
<dbReference type="InterPro" id="IPR029016">
    <property type="entry name" value="GAF-like_dom_sf"/>
</dbReference>
<dbReference type="KEGG" id="mng:MNEG_13766"/>
<name>A0A0D2LXJ3_9CHLO</name>
<dbReference type="OrthoDB" id="68317at2759"/>
<protein>
    <submittedName>
        <fullName evidence="3">cGMP-dependent 3',5'-cyclic phosphodiesterase</fullName>
        <ecNumber evidence="3">3.1.4.17</ecNumber>
    </submittedName>
</protein>
<keyword evidence="3" id="KW-0378">Hydrolase</keyword>
<keyword evidence="4" id="KW-1185">Reference proteome</keyword>
<evidence type="ECO:0000313" key="4">
    <source>
        <dbReference type="Proteomes" id="UP000054498"/>
    </source>
</evidence>
<dbReference type="Proteomes" id="UP000054498">
    <property type="component" value="Unassembled WGS sequence"/>
</dbReference>
<reference evidence="3 4" key="1">
    <citation type="journal article" date="2013" name="BMC Genomics">
        <title>Reconstruction of the lipid metabolism for the microalga Monoraphidium neglectum from its genome sequence reveals characteristics suitable for biofuel production.</title>
        <authorList>
            <person name="Bogen C."/>
            <person name="Al-Dilaimi A."/>
            <person name="Albersmeier A."/>
            <person name="Wichmann J."/>
            <person name="Grundmann M."/>
            <person name="Rupp O."/>
            <person name="Lauersen K.J."/>
            <person name="Blifernez-Klassen O."/>
            <person name="Kalinowski J."/>
            <person name="Goesmann A."/>
            <person name="Mussgnug J.H."/>
            <person name="Kruse O."/>
        </authorList>
    </citation>
    <scope>NUCLEOTIDE SEQUENCE [LARGE SCALE GENOMIC DNA]</scope>
    <source>
        <strain evidence="3 4">SAG 48.87</strain>
    </source>
</reference>
<gene>
    <name evidence="3" type="ORF">MNEG_13766</name>
</gene>
<dbReference type="SMART" id="SM00065">
    <property type="entry name" value="GAF"/>
    <property type="match status" value="1"/>
</dbReference>
<evidence type="ECO:0000259" key="2">
    <source>
        <dbReference type="SMART" id="SM00065"/>
    </source>
</evidence>
<evidence type="ECO:0000313" key="3">
    <source>
        <dbReference type="EMBL" id="KIY94196.1"/>
    </source>
</evidence>
<dbReference type="AlphaFoldDB" id="A0A0D2LXJ3"/>
<proteinExistence type="predicted"/>
<dbReference type="STRING" id="145388.A0A0D2LXJ3"/>
<evidence type="ECO:0000256" key="1">
    <source>
        <dbReference type="ARBA" id="ARBA00023170"/>
    </source>
</evidence>
<accession>A0A0D2LXJ3</accession>
<sequence length="381" mass="41317">MEALAMADSAASAGIRAASAPSHAADVPALADDLELHSDYVAKSLLRAIQLINRLTLELNVHEAMRSVRQVALELLECERVTLFLVLRSKRELRGRMGDEAADEVISVRFGEGIAGRVALTGGLLNVRDAYSHPLFHPGVDAKTGFRTRNILACAVKHDDCDSEPIAVLQARRGVGAAGALNKRGGADFSAVDEQHLKLFSVHLGNTLAKIRFYEEAKREKERMAALSQCFKKLAKASSLDCALGTITEAVQELVHAERVVVFLMDHARGVLWSSFVHPVTGHVRQIRTKQHAGCVGRCATSKQQLCLDLREDPGPRDDPVLRQLLAAIEDSRVSSALLQPVLDPSTDGCMAVLVALNKVGDDVADGAFEDGTFTRSDRYL</sequence>
<dbReference type="GeneID" id="25731261"/>
<dbReference type="EC" id="3.1.4.17" evidence="3"/>
<dbReference type="EMBL" id="KK104255">
    <property type="protein sequence ID" value="KIY94196.1"/>
    <property type="molecule type" value="Genomic_DNA"/>
</dbReference>
<feature type="domain" description="GAF" evidence="2">
    <location>
        <begin position="56"/>
        <end position="218"/>
    </location>
</feature>
<dbReference type="SUPFAM" id="SSF55781">
    <property type="entry name" value="GAF domain-like"/>
    <property type="match status" value="2"/>
</dbReference>